<organism evidence="3 4">
    <name type="scientific">Heterodera trifolii</name>
    <dbReference type="NCBI Taxonomy" id="157864"/>
    <lineage>
        <taxon>Eukaryota</taxon>
        <taxon>Metazoa</taxon>
        <taxon>Ecdysozoa</taxon>
        <taxon>Nematoda</taxon>
        <taxon>Chromadorea</taxon>
        <taxon>Rhabditida</taxon>
        <taxon>Tylenchina</taxon>
        <taxon>Tylenchomorpha</taxon>
        <taxon>Tylenchoidea</taxon>
        <taxon>Heteroderidae</taxon>
        <taxon>Heteroderinae</taxon>
        <taxon>Heterodera</taxon>
    </lineage>
</organism>
<feature type="transmembrane region" description="Helical" evidence="2">
    <location>
        <begin position="46"/>
        <end position="72"/>
    </location>
</feature>
<evidence type="ECO:0000256" key="2">
    <source>
        <dbReference type="SAM" id="Phobius"/>
    </source>
</evidence>
<evidence type="ECO:0000256" key="1">
    <source>
        <dbReference type="SAM" id="MobiDB-lite"/>
    </source>
</evidence>
<keyword evidence="2" id="KW-1133">Transmembrane helix</keyword>
<keyword evidence="4" id="KW-1185">Reference proteome</keyword>
<dbReference type="Pfam" id="PF21525">
    <property type="entry name" value="Nlp36"/>
    <property type="match status" value="1"/>
</dbReference>
<evidence type="ECO:0000313" key="3">
    <source>
        <dbReference type="EMBL" id="KAL3117953.1"/>
    </source>
</evidence>
<name>A0ABD2LRU3_9BILA</name>
<keyword evidence="2" id="KW-0812">Transmembrane</keyword>
<feature type="region of interest" description="Disordered" evidence="1">
    <location>
        <begin position="115"/>
        <end position="147"/>
    </location>
</feature>
<feature type="region of interest" description="Disordered" evidence="1">
    <location>
        <begin position="12"/>
        <end position="33"/>
    </location>
</feature>
<reference evidence="3 4" key="1">
    <citation type="submission" date="2024-10" db="EMBL/GenBank/DDBJ databases">
        <authorList>
            <person name="Kim D."/>
        </authorList>
    </citation>
    <scope>NUCLEOTIDE SEQUENCE [LARGE SCALE GENOMIC DNA]</scope>
    <source>
        <strain evidence="3">BH-2024</strain>
    </source>
</reference>
<evidence type="ECO:0000313" key="4">
    <source>
        <dbReference type="Proteomes" id="UP001620626"/>
    </source>
</evidence>
<dbReference type="Proteomes" id="UP001620626">
    <property type="component" value="Unassembled WGS sequence"/>
</dbReference>
<feature type="compositionally biased region" description="Basic and acidic residues" evidence="1">
    <location>
        <begin position="12"/>
        <end position="32"/>
    </location>
</feature>
<dbReference type="AlphaFoldDB" id="A0ABD2LRU3"/>
<protein>
    <submittedName>
        <fullName evidence="3">Uncharacterized protein</fullName>
    </submittedName>
</protein>
<proteinExistence type="predicted"/>
<sequence>MGEGERVCVERRAVRNNGDERAGRKEQGKESRGTAMPKMDFDLFDMFAPIVVALIFAAILLILSFTCINWYCITQKDDLTIFEKLGARANLRLGPHTMIQIKRGGYASTYAREEDDERRKLTMTSQQQQRMEPLLEEDNRKGTVAQI</sequence>
<accession>A0ABD2LRU3</accession>
<dbReference type="EMBL" id="JBICBT010000300">
    <property type="protein sequence ID" value="KAL3117953.1"/>
    <property type="molecule type" value="Genomic_DNA"/>
</dbReference>
<comment type="caution">
    <text evidence="3">The sequence shown here is derived from an EMBL/GenBank/DDBJ whole genome shotgun (WGS) entry which is preliminary data.</text>
</comment>
<gene>
    <name evidence="3" type="ORF">niasHT_005196</name>
</gene>
<keyword evidence="2" id="KW-0472">Membrane</keyword>